<feature type="region of interest" description="Disordered" evidence="7">
    <location>
        <begin position="318"/>
        <end position="350"/>
    </location>
</feature>
<evidence type="ECO:0000256" key="1">
    <source>
        <dbReference type="ARBA" id="ARBA00004496"/>
    </source>
</evidence>
<protein>
    <recommendedName>
        <fullName evidence="3 5">Hsp90 co-chaperone Cdc37</fullName>
    </recommendedName>
    <alternativeName>
        <fullName evidence="5">Hsp90 chaperone protein kinase-targeting subunit</fullName>
    </alternativeName>
</protein>
<feature type="region of interest" description="Disordered" evidence="7">
    <location>
        <begin position="251"/>
        <end position="274"/>
    </location>
</feature>
<feature type="compositionally biased region" description="Acidic residues" evidence="7">
    <location>
        <begin position="323"/>
        <end position="338"/>
    </location>
</feature>
<evidence type="ECO:0000256" key="4">
    <source>
        <dbReference type="ARBA" id="ARBA00022490"/>
    </source>
</evidence>
<comment type="similarity">
    <text evidence="2 5">Belongs to the CDC37 family.</text>
</comment>
<keyword evidence="5" id="KW-0143">Chaperone</keyword>
<dbReference type="GO" id="GO:0050821">
    <property type="term" value="P:protein stabilization"/>
    <property type="evidence" value="ECO:0007669"/>
    <property type="project" value="UniProtKB-UniRule"/>
</dbReference>
<keyword evidence="6" id="KW-0175">Coiled coil</keyword>
<dbReference type="GO" id="GO:0031072">
    <property type="term" value="F:heat shock protein binding"/>
    <property type="evidence" value="ECO:0007669"/>
    <property type="project" value="UniProtKB-UniRule"/>
</dbReference>
<dbReference type="Ensembl" id="ENSPMGT00000018918.1">
    <property type="protein sequence ID" value="ENSPMGP00000017730.1"/>
    <property type="gene ID" value="ENSPMGG00000014507.1"/>
</dbReference>
<dbReference type="SMART" id="SM01071">
    <property type="entry name" value="CDC37_N"/>
    <property type="match status" value="1"/>
</dbReference>
<reference evidence="11" key="1">
    <citation type="submission" date="2025-08" db="UniProtKB">
        <authorList>
            <consortium name="Ensembl"/>
        </authorList>
    </citation>
    <scope>IDENTIFICATION</scope>
</reference>
<dbReference type="SMART" id="SM01069">
    <property type="entry name" value="CDC37_C"/>
    <property type="match status" value="1"/>
</dbReference>
<sequence>MSSAAGIDYSAWDHIYVSDDEDVTSPFVDTWRHFSRLERTADFEQRGEHLETNFTECKRQIAQAEDRLRELEDNGQETEDHQGMSMEREKVQKDLQKLRTHLQKFEKMLEKHRREKKKQPWNVDTISKEGFSKSVLNIKAEPLEPKDQDEAQKHQSFVDKYNSQIRHFGLLRRWDDSQGYLSDHPHLVCEETASALVHMCISMELEQKQALMGQVAHQAIVMKFILDLAETLRVDPRGCFRHFFSRIKAQRRKEEEEEQRERRLGPGGLDPQEVYKSLPQEMQRGFAEKNMELLQRAMDTLHPEEAKYHLRRCIDSGLWVPDCGEDREEEEEDEEEEDKEKQDEEDVEKH</sequence>
<feature type="coiled-coil region" evidence="6">
    <location>
        <begin position="47"/>
        <end position="115"/>
    </location>
</feature>
<dbReference type="InterPro" id="IPR013874">
    <property type="entry name" value="Cdc37_Hsp90-bd"/>
</dbReference>
<dbReference type="Gene3D" id="1.20.58.610">
    <property type="entry name" value="Cdc37, Hsp90 binding domain"/>
    <property type="match status" value="1"/>
</dbReference>
<feature type="domain" description="Cdc37 Hsp90 binding" evidence="9">
    <location>
        <begin position="127"/>
        <end position="305"/>
    </location>
</feature>
<organism evidence="11 12">
    <name type="scientific">Periophthalmus magnuspinnatus</name>
    <dbReference type="NCBI Taxonomy" id="409849"/>
    <lineage>
        <taxon>Eukaryota</taxon>
        <taxon>Metazoa</taxon>
        <taxon>Chordata</taxon>
        <taxon>Craniata</taxon>
        <taxon>Vertebrata</taxon>
        <taxon>Euteleostomi</taxon>
        <taxon>Actinopterygii</taxon>
        <taxon>Neopterygii</taxon>
        <taxon>Teleostei</taxon>
        <taxon>Neoteleostei</taxon>
        <taxon>Acanthomorphata</taxon>
        <taxon>Gobiaria</taxon>
        <taxon>Gobiiformes</taxon>
        <taxon>Gobioidei</taxon>
        <taxon>Gobiidae</taxon>
        <taxon>Oxudercinae</taxon>
        <taxon>Periophthalmus</taxon>
    </lineage>
</organism>
<dbReference type="FunFam" id="1.20.58.610:FF:000001">
    <property type="entry name" value="Hsp90 co-chaperone Cdc37-like 1"/>
    <property type="match status" value="1"/>
</dbReference>
<keyword evidence="12" id="KW-1185">Reference proteome</keyword>
<dbReference type="InterPro" id="IPR004918">
    <property type="entry name" value="Cdc37"/>
</dbReference>
<evidence type="ECO:0000256" key="3">
    <source>
        <dbReference type="ARBA" id="ARBA00020496"/>
    </source>
</evidence>
<reference evidence="11" key="2">
    <citation type="submission" date="2025-09" db="UniProtKB">
        <authorList>
            <consortium name="Ensembl"/>
        </authorList>
    </citation>
    <scope>IDENTIFICATION</scope>
</reference>
<evidence type="ECO:0000313" key="12">
    <source>
        <dbReference type="Proteomes" id="UP000261520"/>
    </source>
</evidence>
<dbReference type="PANTHER" id="PTHR12800:SF3">
    <property type="entry name" value="HSP90 CO-CHAPERONE CDC37"/>
    <property type="match status" value="1"/>
</dbReference>
<proteinExistence type="inferred from homology"/>
<comment type="function">
    <text evidence="5">Co-chaperone that binds to numerous kinases and promotes their interaction with the Hsp90 complex, resulting in stabilization and promotion of their activity.</text>
</comment>
<keyword evidence="4 5" id="KW-0963">Cytoplasm</keyword>
<dbReference type="Pfam" id="PF08565">
    <property type="entry name" value="CDC37_M"/>
    <property type="match status" value="1"/>
</dbReference>
<dbReference type="Gene3D" id="6.10.140.250">
    <property type="match status" value="1"/>
</dbReference>
<dbReference type="InterPro" id="IPR013873">
    <property type="entry name" value="Cdc37_C"/>
</dbReference>
<accession>A0A3B4AM13</accession>
<name>A0A3B4AM13_9GOBI</name>
<dbReference type="SMART" id="SM01070">
    <property type="entry name" value="CDC37_M"/>
    <property type="match status" value="1"/>
</dbReference>
<evidence type="ECO:0000256" key="6">
    <source>
        <dbReference type="SAM" id="Coils"/>
    </source>
</evidence>
<dbReference type="AlphaFoldDB" id="A0A3B4AM13"/>
<dbReference type="Proteomes" id="UP000261520">
    <property type="component" value="Unplaced"/>
</dbReference>
<evidence type="ECO:0000259" key="9">
    <source>
        <dbReference type="SMART" id="SM01070"/>
    </source>
</evidence>
<dbReference type="Pfam" id="PF08564">
    <property type="entry name" value="CDC37_C"/>
    <property type="match status" value="1"/>
</dbReference>
<evidence type="ECO:0000313" key="11">
    <source>
        <dbReference type="Ensembl" id="ENSPMGP00000017730.1"/>
    </source>
</evidence>
<dbReference type="SUPFAM" id="SSF101391">
    <property type="entry name" value="Hsp90 co-chaperone CDC37"/>
    <property type="match status" value="1"/>
</dbReference>
<evidence type="ECO:0000256" key="7">
    <source>
        <dbReference type="SAM" id="MobiDB-lite"/>
    </source>
</evidence>
<evidence type="ECO:0000259" key="8">
    <source>
        <dbReference type="SMART" id="SM01069"/>
    </source>
</evidence>
<feature type="domain" description="Cdc37 N-terminal" evidence="10">
    <location>
        <begin position="6"/>
        <end position="134"/>
    </location>
</feature>
<comment type="subcellular location">
    <subcellularLocation>
        <location evidence="1 5">Cytoplasm</location>
    </subcellularLocation>
</comment>
<dbReference type="InterPro" id="IPR013855">
    <property type="entry name" value="Cdc37_N_dom"/>
</dbReference>
<feature type="domain" description="Cdc37 C-terminal" evidence="8">
    <location>
        <begin position="263"/>
        <end position="350"/>
    </location>
</feature>
<dbReference type="GO" id="GO:0019901">
    <property type="term" value="F:protein kinase binding"/>
    <property type="evidence" value="ECO:0007669"/>
    <property type="project" value="UniProtKB-UniRule"/>
</dbReference>
<dbReference type="GO" id="GO:0051087">
    <property type="term" value="F:protein-folding chaperone binding"/>
    <property type="evidence" value="ECO:0007669"/>
    <property type="project" value="UniProtKB-UniRule"/>
</dbReference>
<dbReference type="GO" id="GO:0006457">
    <property type="term" value="P:protein folding"/>
    <property type="evidence" value="ECO:0007669"/>
    <property type="project" value="UniProtKB-UniRule"/>
</dbReference>
<comment type="subunit">
    <text evidence="5">Forms a complex with Hsp90.</text>
</comment>
<evidence type="ECO:0000259" key="10">
    <source>
        <dbReference type="SMART" id="SM01071"/>
    </source>
</evidence>
<dbReference type="GO" id="GO:0051082">
    <property type="term" value="F:unfolded protein binding"/>
    <property type="evidence" value="ECO:0007669"/>
    <property type="project" value="UniProtKB-UniRule"/>
</dbReference>
<dbReference type="GO" id="GO:0005737">
    <property type="term" value="C:cytoplasm"/>
    <property type="evidence" value="ECO:0007669"/>
    <property type="project" value="UniProtKB-SubCell"/>
</dbReference>
<feature type="compositionally biased region" description="Basic and acidic residues" evidence="7">
    <location>
        <begin position="339"/>
        <end position="350"/>
    </location>
</feature>
<dbReference type="InterPro" id="IPR038189">
    <property type="entry name" value="Cdc37_Hsp90-bd_sf"/>
</dbReference>
<dbReference type="STRING" id="409849.ENSPMGP00000017730"/>
<evidence type="ECO:0000256" key="2">
    <source>
        <dbReference type="ARBA" id="ARBA00006222"/>
    </source>
</evidence>
<dbReference type="PANTHER" id="PTHR12800">
    <property type="entry name" value="CDC37-RELATED"/>
    <property type="match status" value="1"/>
</dbReference>
<evidence type="ECO:0000256" key="5">
    <source>
        <dbReference type="RuleBase" id="RU369110"/>
    </source>
</evidence>